<keyword evidence="2" id="KW-0812">Transmembrane</keyword>
<feature type="domain" description="TNFR-Cys" evidence="4">
    <location>
        <begin position="87"/>
        <end position="128"/>
    </location>
</feature>
<keyword evidence="2" id="KW-1133">Transmembrane helix</keyword>
<feature type="repeat" description="TNFR-Cys" evidence="1">
    <location>
        <begin position="87"/>
        <end position="128"/>
    </location>
</feature>
<evidence type="ECO:0000259" key="4">
    <source>
        <dbReference type="PROSITE" id="PS50050"/>
    </source>
</evidence>
<keyword evidence="2" id="KW-0472">Membrane</keyword>
<feature type="disulfide bond" evidence="1">
    <location>
        <begin position="88"/>
        <end position="103"/>
    </location>
</feature>
<protein>
    <submittedName>
        <fullName evidence="5">Tumor necrosis factor receptor superfamily member 25</fullName>
    </submittedName>
</protein>
<organism evidence="5 6">
    <name type="scientific">Elysia marginata</name>
    <dbReference type="NCBI Taxonomy" id="1093978"/>
    <lineage>
        <taxon>Eukaryota</taxon>
        <taxon>Metazoa</taxon>
        <taxon>Spiralia</taxon>
        <taxon>Lophotrochozoa</taxon>
        <taxon>Mollusca</taxon>
        <taxon>Gastropoda</taxon>
        <taxon>Heterobranchia</taxon>
        <taxon>Euthyneura</taxon>
        <taxon>Panpulmonata</taxon>
        <taxon>Sacoglossa</taxon>
        <taxon>Placobranchoidea</taxon>
        <taxon>Plakobranchidae</taxon>
        <taxon>Elysia</taxon>
    </lineage>
</organism>
<gene>
    <name evidence="5" type="ORF">ElyMa_001685100</name>
</gene>
<dbReference type="AlphaFoldDB" id="A0AAV4JRD5"/>
<keyword evidence="1" id="KW-1015">Disulfide bond</keyword>
<accession>A0AAV4JRD5</accession>
<evidence type="ECO:0000256" key="2">
    <source>
        <dbReference type="SAM" id="Phobius"/>
    </source>
</evidence>
<dbReference type="Gene3D" id="2.10.50.10">
    <property type="entry name" value="Tumor Necrosis Factor Receptor, subunit A, domain 2"/>
    <property type="match status" value="1"/>
</dbReference>
<evidence type="ECO:0000256" key="1">
    <source>
        <dbReference type="PROSITE-ProRule" id="PRU00206"/>
    </source>
</evidence>
<reference evidence="5 6" key="1">
    <citation type="journal article" date="2021" name="Elife">
        <title>Chloroplast acquisition without the gene transfer in kleptoplastic sea slugs, Plakobranchus ocellatus.</title>
        <authorList>
            <person name="Maeda T."/>
            <person name="Takahashi S."/>
            <person name="Yoshida T."/>
            <person name="Shimamura S."/>
            <person name="Takaki Y."/>
            <person name="Nagai Y."/>
            <person name="Toyoda A."/>
            <person name="Suzuki Y."/>
            <person name="Arimoto A."/>
            <person name="Ishii H."/>
            <person name="Satoh N."/>
            <person name="Nishiyama T."/>
            <person name="Hasebe M."/>
            <person name="Maruyama T."/>
            <person name="Minagawa J."/>
            <person name="Obokata J."/>
            <person name="Shigenobu S."/>
        </authorList>
    </citation>
    <scope>NUCLEOTIDE SEQUENCE [LARGE SCALE GENOMIC DNA]</scope>
</reference>
<feature type="signal peptide" evidence="3">
    <location>
        <begin position="1"/>
        <end position="22"/>
    </location>
</feature>
<dbReference type="SMART" id="SM00208">
    <property type="entry name" value="TNFR"/>
    <property type="match status" value="2"/>
</dbReference>
<evidence type="ECO:0000313" key="5">
    <source>
        <dbReference type="EMBL" id="GFS25334.1"/>
    </source>
</evidence>
<feature type="chain" id="PRO_5043808669" evidence="3">
    <location>
        <begin position="23"/>
        <end position="283"/>
    </location>
</feature>
<proteinExistence type="predicted"/>
<dbReference type="PROSITE" id="PS00652">
    <property type="entry name" value="TNFR_NGFR_1"/>
    <property type="match status" value="1"/>
</dbReference>
<dbReference type="Pfam" id="PF00020">
    <property type="entry name" value="TNFR_c6"/>
    <property type="match status" value="1"/>
</dbReference>
<name>A0AAV4JRD5_9GAST</name>
<evidence type="ECO:0000256" key="3">
    <source>
        <dbReference type="SAM" id="SignalP"/>
    </source>
</evidence>
<dbReference type="SMART" id="SM01411">
    <property type="entry name" value="Ephrin_rec_like"/>
    <property type="match status" value="1"/>
</dbReference>
<evidence type="ECO:0000313" key="6">
    <source>
        <dbReference type="Proteomes" id="UP000762676"/>
    </source>
</evidence>
<keyword evidence="5" id="KW-0675">Receptor</keyword>
<feature type="transmembrane region" description="Helical" evidence="2">
    <location>
        <begin position="236"/>
        <end position="259"/>
    </location>
</feature>
<comment type="caution">
    <text evidence="5">The sequence shown here is derived from an EMBL/GenBank/DDBJ whole genome shotgun (WGS) entry which is preliminary data.</text>
</comment>
<dbReference type="Proteomes" id="UP000762676">
    <property type="component" value="Unassembled WGS sequence"/>
</dbReference>
<keyword evidence="6" id="KW-1185">Reference proteome</keyword>
<dbReference type="PROSITE" id="PS50050">
    <property type="entry name" value="TNFR_NGFR_2"/>
    <property type="match status" value="1"/>
</dbReference>
<dbReference type="InterPro" id="IPR001368">
    <property type="entry name" value="TNFR/NGFR_Cys_rich_reg"/>
</dbReference>
<dbReference type="EMBL" id="BMAT01003433">
    <property type="protein sequence ID" value="GFS25334.1"/>
    <property type="molecule type" value="Genomic_DNA"/>
</dbReference>
<keyword evidence="3" id="KW-0732">Signal</keyword>
<comment type="caution">
    <text evidence="1">Lacks conserved residue(s) required for the propagation of feature annotation.</text>
</comment>
<sequence length="283" mass="31254">MVPFLFLTQVALLAVGVTLVSGTCGLGTFQETDASGLNKCRPCPNGTFNDEENHTRSSCSPCLLVDHQSRYYIVISDCSPISNAKISCIENFYFADKFSDATCQICTNCTLLGKFVKQPCQTKQDTICCPEKGVDCRGAVPSNESPLERQVQRKKCIAKNLENQSFTFRSSEGCLDRESYVCDVGNKTVACTPCDRGTYMNESRHFNPACRPYADVPPNNVLPADHGSYKRITEDYVVLIGLAAAIVLVVVLVVGWVVYRKCTNKKKPYTVKEESEEESVAMT</sequence>